<feature type="domain" description="HAMP" evidence="8">
    <location>
        <begin position="457"/>
        <end position="509"/>
    </location>
</feature>
<feature type="domain" description="Methyl-accepting transducer" evidence="7">
    <location>
        <begin position="514"/>
        <end position="743"/>
    </location>
</feature>
<dbReference type="Pfam" id="PF00015">
    <property type="entry name" value="MCPsignal"/>
    <property type="match status" value="1"/>
</dbReference>
<dbReference type="PROSITE" id="PS50111">
    <property type="entry name" value="CHEMOTAXIS_TRANSDUC_2"/>
    <property type="match status" value="1"/>
</dbReference>
<evidence type="ECO:0000313" key="9">
    <source>
        <dbReference type="EMBL" id="QEY61712.1"/>
    </source>
</evidence>
<dbReference type="GO" id="GO:0006935">
    <property type="term" value="P:chemotaxis"/>
    <property type="evidence" value="ECO:0007669"/>
    <property type="project" value="InterPro"/>
</dbReference>
<dbReference type="PANTHER" id="PTHR43531:SF14">
    <property type="entry name" value="METHYL-ACCEPTING CHEMOTAXIS PROTEIN I-RELATED"/>
    <property type="match status" value="1"/>
</dbReference>
<dbReference type="CDD" id="cd17528">
    <property type="entry name" value="HAMP_III"/>
    <property type="match status" value="1"/>
</dbReference>
<dbReference type="EMBL" id="CP043311">
    <property type="protein sequence ID" value="QEY61712.1"/>
    <property type="molecule type" value="Genomic_DNA"/>
</dbReference>
<dbReference type="InterPro" id="IPR051310">
    <property type="entry name" value="MCP_chemotaxis"/>
</dbReference>
<evidence type="ECO:0000313" key="10">
    <source>
        <dbReference type="Proteomes" id="UP000327179"/>
    </source>
</evidence>
<dbReference type="InterPro" id="IPR041395">
    <property type="entry name" value="McpB_HAMP_3rd"/>
</dbReference>
<evidence type="ECO:0000259" key="7">
    <source>
        <dbReference type="PROSITE" id="PS50111"/>
    </source>
</evidence>
<dbReference type="SMART" id="SM00283">
    <property type="entry name" value="MA"/>
    <property type="match status" value="1"/>
</dbReference>
<dbReference type="InterPro" id="IPR004089">
    <property type="entry name" value="MCPsignal_dom"/>
</dbReference>
<dbReference type="InterPro" id="IPR054324">
    <property type="entry name" value="McpB_HAMP_1st"/>
</dbReference>
<dbReference type="Gene3D" id="1.20.120.1530">
    <property type="match status" value="1"/>
</dbReference>
<dbReference type="InterPro" id="IPR000014">
    <property type="entry name" value="PAS"/>
</dbReference>
<dbReference type="KEGG" id="plal:FXN65_06450"/>
<evidence type="ECO:0000259" key="8">
    <source>
        <dbReference type="PROSITE" id="PS50885"/>
    </source>
</evidence>
<evidence type="ECO:0000256" key="4">
    <source>
        <dbReference type="PROSITE-ProRule" id="PRU00284"/>
    </source>
</evidence>
<dbReference type="SUPFAM" id="SSF55785">
    <property type="entry name" value="PYP-like sensor domain (PAS domain)"/>
    <property type="match status" value="1"/>
</dbReference>
<dbReference type="FunFam" id="3.30.450.20:FF:000075">
    <property type="entry name" value="Methyl-accepting chemotaxis protein"/>
    <property type="match status" value="2"/>
</dbReference>
<dbReference type="PROSITE" id="PS50885">
    <property type="entry name" value="HAMP"/>
    <property type="match status" value="1"/>
</dbReference>
<dbReference type="Pfam" id="PF18947">
    <property type="entry name" value="HAMP_2"/>
    <property type="match status" value="1"/>
</dbReference>
<dbReference type="Proteomes" id="UP000327179">
    <property type="component" value="Chromosome"/>
</dbReference>
<keyword evidence="5" id="KW-0175">Coiled coil</keyword>
<proteinExistence type="inferred from homology"/>
<protein>
    <submittedName>
        <fullName evidence="9">PAS domain-containing protein</fullName>
    </submittedName>
</protein>
<dbReference type="Pfam" id="PF21927">
    <property type="entry name" value="McpB_HAMP_2"/>
    <property type="match status" value="1"/>
</dbReference>
<dbReference type="GO" id="GO:0005886">
    <property type="term" value="C:plasma membrane"/>
    <property type="evidence" value="ECO:0007669"/>
    <property type="project" value="TreeGrafter"/>
</dbReference>
<evidence type="ECO:0000256" key="2">
    <source>
        <dbReference type="ARBA" id="ARBA00023224"/>
    </source>
</evidence>
<evidence type="ECO:0000256" key="3">
    <source>
        <dbReference type="ARBA" id="ARBA00029447"/>
    </source>
</evidence>
<dbReference type="AlphaFoldDB" id="A0A5J6QJE8"/>
<reference evidence="9 10" key="1">
    <citation type="submission" date="2019-08" db="EMBL/GenBank/DDBJ databases">
        <title>Whole-genome Sequencing of e-waste polymer degrading bacterium Pseudomonas sp. strain PE08.</title>
        <authorList>
            <person name="Kirdat K."/>
            <person name="Debbarma P."/>
            <person name="Narawade N."/>
            <person name="Suyal D."/>
            <person name="Thorat V."/>
            <person name="Shouche Y."/>
            <person name="Goel R."/>
            <person name="Yadav A."/>
        </authorList>
    </citation>
    <scope>NUCLEOTIDE SEQUENCE [LARGE SCALE GENOMIC DNA]</scope>
    <source>
        <strain evidence="9 10">PE08</strain>
    </source>
</reference>
<keyword evidence="2 4" id="KW-0807">Transducer</keyword>
<dbReference type="Gene3D" id="1.10.287.950">
    <property type="entry name" value="Methyl-accepting chemotaxis protein"/>
    <property type="match status" value="1"/>
</dbReference>
<evidence type="ECO:0000256" key="1">
    <source>
        <dbReference type="ARBA" id="ARBA00022481"/>
    </source>
</evidence>
<evidence type="ECO:0000256" key="5">
    <source>
        <dbReference type="SAM" id="Coils"/>
    </source>
</evidence>
<name>A0A5J6QJE8_9GAMM</name>
<accession>A0A5J6QJE8</accession>
<sequence length="799" mass="85556">MGLFNGKAQAQLRAQHLASLIQGLAEGNFEQTIGSGDDPIWAPVYDSLARLQKDLRQQKADAASTVALEQALVDMTRQHSDGWIDEIIPVDRFAGTQARIAKGINELVAAHIAVKMQVVRVVTAYGNGDFSQDMERLPGKKAQITQAIDKVRDQLHAAAQAAGENIRIKSALDNVTANVMIADRDFNIVYMNEAVGEMFRAAEADIRKELPHFRSSDILGGSIDRFHKNPGHQRGMLERLTSTYEAKIKLGGRTLTVVANPVISASGERLGAVVEWQDITEQVAAREREQRIAGENARIKSALDNCSTNVMIADAERNIIYMNKTVTSMLQNAEADLRKALPSFSVSKLLGGSIDQFHKNPEHQKRLLATFTSTFRTQIDVGGRTFGLVANPVLSESGERLGSVVEWADRTLEVQVEREVAALVGAAAAGDFSKRIDETGKSGFILNLATGLNSLVDTADKGLKDVSRMLGALAQGDLSQRISADYQGTFGELKDYSNETAQSLSRMLGQIREAADTINTAASEIASGNAELSTRTEQQASSLEETASSMEELTSTVKLNAENARQANSLAVNASEVATEGGNVVQKVVSTMTAINDSARKISDIIGVIDGIAFQTNILALNAAVEAARAGEQGRGFAVVAAEVRTLAQRSAAAAKEIKTLISDSVSKVENGNTLVAQAGQTMSDIVIAIKRVTDIMAEIAAASTEQSRGIEEVNGAVSQMDEMTQQNAALVEEAAAAAEALQEQAGLMSQSVAVFKLDPAHAGQPGTPRNASRQTPSAKSPRSAGRAARSKEEEWEEF</sequence>
<dbReference type="Gene3D" id="3.30.450.20">
    <property type="entry name" value="PAS domain"/>
    <property type="match status" value="2"/>
</dbReference>
<keyword evidence="1" id="KW-0488">Methylation</keyword>
<feature type="region of interest" description="Disordered" evidence="6">
    <location>
        <begin position="759"/>
        <end position="799"/>
    </location>
</feature>
<dbReference type="InterPro" id="IPR004090">
    <property type="entry name" value="Chemotax_Me-accpt_rcpt"/>
</dbReference>
<dbReference type="Pfam" id="PF18575">
    <property type="entry name" value="HAMP_N3"/>
    <property type="match status" value="1"/>
</dbReference>
<dbReference type="CDD" id="cd11386">
    <property type="entry name" value="MCP_signal"/>
    <property type="match status" value="1"/>
</dbReference>
<keyword evidence="10" id="KW-1185">Reference proteome</keyword>
<dbReference type="GO" id="GO:0007165">
    <property type="term" value="P:signal transduction"/>
    <property type="evidence" value="ECO:0007669"/>
    <property type="project" value="UniProtKB-KW"/>
</dbReference>
<dbReference type="Pfam" id="PF13188">
    <property type="entry name" value="PAS_8"/>
    <property type="match status" value="2"/>
</dbReference>
<feature type="compositionally biased region" description="Polar residues" evidence="6">
    <location>
        <begin position="768"/>
        <end position="781"/>
    </location>
</feature>
<gene>
    <name evidence="9" type="ORF">FXN65_06450</name>
</gene>
<dbReference type="PANTHER" id="PTHR43531">
    <property type="entry name" value="PROTEIN ICFG"/>
    <property type="match status" value="1"/>
</dbReference>
<dbReference type="InterPro" id="IPR003660">
    <property type="entry name" value="HAMP_dom"/>
</dbReference>
<dbReference type="Pfam" id="PF22097">
    <property type="entry name" value="McpB_HAMP_1st"/>
    <property type="match status" value="1"/>
</dbReference>
<dbReference type="FunFam" id="1.10.287.950:FF:000002">
    <property type="entry name" value="Methyl-accepting chemotaxis protein"/>
    <property type="match status" value="1"/>
</dbReference>
<dbReference type="SUPFAM" id="SSF58104">
    <property type="entry name" value="Methyl-accepting chemotaxis protein (MCP) signaling domain"/>
    <property type="match status" value="1"/>
</dbReference>
<dbReference type="GO" id="GO:0016301">
    <property type="term" value="F:kinase activity"/>
    <property type="evidence" value="ECO:0007669"/>
    <property type="project" value="UniProtKB-KW"/>
</dbReference>
<dbReference type="InterPro" id="IPR035965">
    <property type="entry name" value="PAS-like_dom_sf"/>
</dbReference>
<feature type="coiled-coil region" evidence="5">
    <location>
        <begin position="714"/>
        <end position="741"/>
    </location>
</feature>
<dbReference type="PRINTS" id="PR00260">
    <property type="entry name" value="CHEMTRNSDUCR"/>
</dbReference>
<dbReference type="GO" id="GO:0004888">
    <property type="term" value="F:transmembrane signaling receptor activity"/>
    <property type="evidence" value="ECO:0007669"/>
    <property type="project" value="InterPro"/>
</dbReference>
<evidence type="ECO:0000256" key="6">
    <source>
        <dbReference type="SAM" id="MobiDB-lite"/>
    </source>
</evidence>
<dbReference type="InterPro" id="IPR054421">
    <property type="entry name" value="McpB_HAMP_2nd"/>
</dbReference>
<organism evidence="9 10">
    <name type="scientific">Metapseudomonas lalkuanensis</name>
    <dbReference type="NCBI Taxonomy" id="2604832"/>
    <lineage>
        <taxon>Bacteria</taxon>
        <taxon>Pseudomonadati</taxon>
        <taxon>Pseudomonadota</taxon>
        <taxon>Gammaproteobacteria</taxon>
        <taxon>Pseudomonadales</taxon>
        <taxon>Pseudomonadaceae</taxon>
        <taxon>Metapseudomonas</taxon>
    </lineage>
</organism>
<comment type="similarity">
    <text evidence="3">Belongs to the methyl-accepting chemotaxis (MCP) protein family.</text>
</comment>